<keyword evidence="3" id="KW-0694">RNA-binding</keyword>
<dbReference type="Pfam" id="PF02926">
    <property type="entry name" value="THUMP"/>
    <property type="match status" value="1"/>
</dbReference>
<evidence type="ECO:0000259" key="4">
    <source>
        <dbReference type="PROSITE" id="PS51165"/>
    </source>
</evidence>
<dbReference type="PANTHER" id="PTHR47313:SF1">
    <property type="entry name" value="RIBOSOMAL RNA LARGE SUBUNIT METHYLTRANSFERASE K_L"/>
    <property type="match status" value="1"/>
</dbReference>
<proteinExistence type="predicted"/>
<dbReference type="EMBL" id="FQZL01000008">
    <property type="protein sequence ID" value="SHI95117.1"/>
    <property type="molecule type" value="Genomic_DNA"/>
</dbReference>
<feature type="domain" description="THUMP" evidence="4">
    <location>
        <begin position="45"/>
        <end position="155"/>
    </location>
</feature>
<dbReference type="AlphaFoldDB" id="A0A1M6FBR8"/>
<dbReference type="InterPro" id="IPR029063">
    <property type="entry name" value="SAM-dependent_MTases_sf"/>
</dbReference>
<evidence type="ECO:0000256" key="2">
    <source>
        <dbReference type="ARBA" id="ARBA00022679"/>
    </source>
</evidence>
<dbReference type="Pfam" id="PF22020">
    <property type="entry name" value="RlmL_1st"/>
    <property type="match status" value="1"/>
</dbReference>
<evidence type="ECO:0000313" key="5">
    <source>
        <dbReference type="EMBL" id="SHI95117.1"/>
    </source>
</evidence>
<dbReference type="GO" id="GO:0070043">
    <property type="term" value="F:rRNA (guanine-N7-)-methyltransferase activity"/>
    <property type="evidence" value="ECO:0007669"/>
    <property type="project" value="TreeGrafter"/>
</dbReference>
<keyword evidence="1 5" id="KW-0489">Methyltransferase</keyword>
<evidence type="ECO:0000313" key="6">
    <source>
        <dbReference type="Proteomes" id="UP000184052"/>
    </source>
</evidence>
<dbReference type="PROSITE" id="PS00092">
    <property type="entry name" value="N6_MTASE"/>
    <property type="match status" value="1"/>
</dbReference>
<dbReference type="PANTHER" id="PTHR47313">
    <property type="entry name" value="RIBOSOMAL RNA LARGE SUBUNIT METHYLTRANSFERASE K/L"/>
    <property type="match status" value="1"/>
</dbReference>
<sequence>MLKVKLAAVCAFGLEAVVKRELLHMGYEDLRVDNGWIYFDGTLEDIVKTNINLRSAERILLVMGEFEAYTFTELHDHTFDLPWGDWITRDGKFTVNGKSLKSKLSSVPDCQSIVKKAIVNKLKEEYDQEWFSEKGAEFTVQVSLNKNKAVLTIDTTGSREGLFKRGYRKNAVEAPLKETMAAAMIQLSFWDKDRILYDPMCGSGTIAIEAALIGTNTAPGLYRTFAAEGWPIIPEDMWQDIRDHYESLVDEDVELQIYASDINSEAVKAARKNAARAGMEDHIKFECLDVKDVVLPGKYGVMITNPPYGDRIGDKETVERVSEDLGRIFGRDKTWSNYIITPFERFEKLYGAKASRKRKLFNGNVKVNYYQYYGERKPRD</sequence>
<evidence type="ECO:0000256" key="1">
    <source>
        <dbReference type="ARBA" id="ARBA00022603"/>
    </source>
</evidence>
<dbReference type="SUPFAM" id="SSF53335">
    <property type="entry name" value="S-adenosyl-L-methionine-dependent methyltransferases"/>
    <property type="match status" value="1"/>
</dbReference>
<keyword evidence="2" id="KW-0808">Transferase</keyword>
<dbReference type="RefSeq" id="WP_073048892.1">
    <property type="nucleotide sequence ID" value="NZ_FQZL01000008.1"/>
</dbReference>
<organism evidence="5 6">
    <name type="scientific">Dethiosulfatibacter aminovorans DSM 17477</name>
    <dbReference type="NCBI Taxonomy" id="1121476"/>
    <lineage>
        <taxon>Bacteria</taxon>
        <taxon>Bacillati</taxon>
        <taxon>Bacillota</taxon>
        <taxon>Tissierellia</taxon>
        <taxon>Dethiosulfatibacter</taxon>
    </lineage>
</organism>
<dbReference type="InterPro" id="IPR054170">
    <property type="entry name" value="RlmL_1st"/>
</dbReference>
<dbReference type="InterPro" id="IPR004114">
    <property type="entry name" value="THUMP_dom"/>
</dbReference>
<evidence type="ECO:0000256" key="3">
    <source>
        <dbReference type="PROSITE-ProRule" id="PRU00529"/>
    </source>
</evidence>
<dbReference type="STRING" id="1121476.SAMN02745751_01426"/>
<dbReference type="Pfam" id="PF01170">
    <property type="entry name" value="UPF0020"/>
    <property type="match status" value="1"/>
</dbReference>
<dbReference type="Gene3D" id="3.40.50.150">
    <property type="entry name" value="Vaccinia Virus protein VP39"/>
    <property type="match status" value="1"/>
</dbReference>
<protein>
    <submittedName>
        <fullName evidence="5">Putative N6-adenine-specific DNA methylase</fullName>
    </submittedName>
</protein>
<name>A0A1M6FBR8_9FIRM</name>
<dbReference type="CDD" id="cd11715">
    <property type="entry name" value="THUMP_AdoMetMT"/>
    <property type="match status" value="1"/>
</dbReference>
<dbReference type="GO" id="GO:0008990">
    <property type="term" value="F:rRNA (guanine-N2-)-methyltransferase activity"/>
    <property type="evidence" value="ECO:0007669"/>
    <property type="project" value="TreeGrafter"/>
</dbReference>
<dbReference type="InterPro" id="IPR002052">
    <property type="entry name" value="DNA_methylase_N6_adenine_CS"/>
</dbReference>
<gene>
    <name evidence="5" type="ORF">SAMN02745751_01426</name>
</gene>
<reference evidence="5 6" key="1">
    <citation type="submission" date="2016-11" db="EMBL/GenBank/DDBJ databases">
        <authorList>
            <person name="Jaros S."/>
            <person name="Januszkiewicz K."/>
            <person name="Wedrychowicz H."/>
        </authorList>
    </citation>
    <scope>NUCLEOTIDE SEQUENCE [LARGE SCALE GENOMIC DNA]</scope>
    <source>
        <strain evidence="5 6">DSM 17477</strain>
    </source>
</reference>
<dbReference type="Proteomes" id="UP000184052">
    <property type="component" value="Unassembled WGS sequence"/>
</dbReference>
<dbReference type="GO" id="GO:0003723">
    <property type="term" value="F:RNA binding"/>
    <property type="evidence" value="ECO:0007669"/>
    <property type="project" value="UniProtKB-UniRule"/>
</dbReference>
<dbReference type="PROSITE" id="PS51165">
    <property type="entry name" value="THUMP"/>
    <property type="match status" value="1"/>
</dbReference>
<dbReference type="InterPro" id="IPR000241">
    <property type="entry name" value="RlmKL-like_Mtase"/>
</dbReference>
<keyword evidence="6" id="KW-1185">Reference proteome</keyword>
<dbReference type="OrthoDB" id="9809404at2"/>
<dbReference type="PROSITE" id="PS01261">
    <property type="entry name" value="UPF0020"/>
    <property type="match status" value="1"/>
</dbReference>
<dbReference type="SMART" id="SM00981">
    <property type="entry name" value="THUMP"/>
    <property type="match status" value="1"/>
</dbReference>
<dbReference type="Gene3D" id="3.30.2130.30">
    <property type="match status" value="1"/>
</dbReference>
<accession>A0A1M6FBR8</accession>
<dbReference type="InterPro" id="IPR053943">
    <property type="entry name" value="RlmKL-like_Mtase_CS"/>
</dbReference>